<organism evidence="1 2">
    <name type="scientific">Mucuna pruriens</name>
    <name type="common">Velvet bean</name>
    <name type="synonym">Dolichos pruriens</name>
    <dbReference type="NCBI Taxonomy" id="157652"/>
    <lineage>
        <taxon>Eukaryota</taxon>
        <taxon>Viridiplantae</taxon>
        <taxon>Streptophyta</taxon>
        <taxon>Embryophyta</taxon>
        <taxon>Tracheophyta</taxon>
        <taxon>Spermatophyta</taxon>
        <taxon>Magnoliopsida</taxon>
        <taxon>eudicotyledons</taxon>
        <taxon>Gunneridae</taxon>
        <taxon>Pentapetalae</taxon>
        <taxon>rosids</taxon>
        <taxon>fabids</taxon>
        <taxon>Fabales</taxon>
        <taxon>Fabaceae</taxon>
        <taxon>Papilionoideae</taxon>
        <taxon>50 kb inversion clade</taxon>
        <taxon>NPAAA clade</taxon>
        <taxon>indigoferoid/millettioid clade</taxon>
        <taxon>Phaseoleae</taxon>
        <taxon>Mucuna</taxon>
    </lineage>
</organism>
<dbReference type="EMBL" id="QJKJ01010862">
    <property type="protein sequence ID" value="RDX72557.1"/>
    <property type="molecule type" value="Genomic_DNA"/>
</dbReference>
<gene>
    <name evidence="1" type="ORF">CR513_47955</name>
</gene>
<name>A0A371F2N2_MUCPR</name>
<evidence type="ECO:0000313" key="1">
    <source>
        <dbReference type="EMBL" id="RDX72557.1"/>
    </source>
</evidence>
<dbReference type="OrthoDB" id="1740642at2759"/>
<accession>A0A371F2N2</accession>
<keyword evidence="2" id="KW-1185">Reference proteome</keyword>
<sequence>MVLKRKSRHNSTLQKLCLTIYYSQANDGIYIHQTKYDKELLKKFNFEYCKSMTIDVTLCFLYV</sequence>
<evidence type="ECO:0000313" key="2">
    <source>
        <dbReference type="Proteomes" id="UP000257109"/>
    </source>
</evidence>
<proteinExistence type="predicted"/>
<dbReference type="Proteomes" id="UP000257109">
    <property type="component" value="Unassembled WGS sequence"/>
</dbReference>
<comment type="caution">
    <text evidence="1">The sequence shown here is derived from an EMBL/GenBank/DDBJ whole genome shotgun (WGS) entry which is preliminary data.</text>
</comment>
<evidence type="ECO:0008006" key="3">
    <source>
        <dbReference type="Google" id="ProtNLM"/>
    </source>
</evidence>
<reference evidence="1" key="1">
    <citation type="submission" date="2018-05" db="EMBL/GenBank/DDBJ databases">
        <title>Draft genome of Mucuna pruriens seed.</title>
        <authorList>
            <person name="Nnadi N.E."/>
            <person name="Vos R."/>
            <person name="Hasami M.H."/>
            <person name="Devisetty U.K."/>
            <person name="Aguiy J.C."/>
        </authorList>
    </citation>
    <scope>NUCLEOTIDE SEQUENCE [LARGE SCALE GENOMIC DNA]</scope>
    <source>
        <strain evidence="1">JCA_2017</strain>
    </source>
</reference>
<dbReference type="AlphaFoldDB" id="A0A371F2N2"/>
<feature type="non-terminal residue" evidence="1">
    <location>
        <position position="1"/>
    </location>
</feature>
<protein>
    <recommendedName>
        <fullName evidence="3">Copia protein</fullName>
    </recommendedName>
</protein>